<dbReference type="Gene3D" id="3.40.630.30">
    <property type="match status" value="1"/>
</dbReference>
<dbReference type="GO" id="GO:0005737">
    <property type="term" value="C:cytoplasm"/>
    <property type="evidence" value="ECO:0007669"/>
    <property type="project" value="UniProtKB-SubCell"/>
</dbReference>
<keyword evidence="15" id="KW-1185">Reference proteome</keyword>
<sequence>MPATKEGRVTKSKRAQRSSGSPARRVSSVAKSLPLVERTNALAIGDFISQYVPSLDVMRLQGKGADHAESTADKDSRERENNIQLDVYSTATLSGEDLEACLDLVELTSREDYSTSSAGWSRSKKRKEMKLPEMKYLILRNTTEKAELSGQRQCEPPGENKLENEEDTKSKILGFLSCMVTYEDGREVMYCYEIHLSHEARGRGLGGMLMIQMEEIGRRIGLEKCMLTVFRSNTRAREFYEKGGYQVDEYSPQPRRLRNGTIKEADYLILSKRLLP</sequence>
<keyword evidence="6" id="KW-0963">Cytoplasm</keyword>
<name>A0A9X0BSM8_9EURO</name>
<comment type="catalytic activity">
    <reaction evidence="11">
        <text>N-terminal L-seryl-[histone H4] + acetyl-CoA = N-terminal N(alpha)-acetyl-L-seryl-[histone H4] + CoA + H(+)</text>
        <dbReference type="Rhea" id="RHEA:50596"/>
        <dbReference type="Rhea" id="RHEA-COMP:12740"/>
        <dbReference type="Rhea" id="RHEA-COMP:12743"/>
        <dbReference type="ChEBI" id="CHEBI:15378"/>
        <dbReference type="ChEBI" id="CHEBI:57287"/>
        <dbReference type="ChEBI" id="CHEBI:57288"/>
        <dbReference type="ChEBI" id="CHEBI:64738"/>
        <dbReference type="ChEBI" id="CHEBI:83690"/>
        <dbReference type="EC" id="2.3.1.257"/>
    </reaction>
</comment>
<evidence type="ECO:0000256" key="5">
    <source>
        <dbReference type="ARBA" id="ARBA00015043"/>
    </source>
</evidence>
<reference evidence="14" key="2">
    <citation type="journal article" date="2023" name="IMA Fungus">
        <title>Comparative genomic study of the Penicillium genus elucidates a diverse pangenome and 15 lateral gene transfer events.</title>
        <authorList>
            <person name="Petersen C."/>
            <person name="Sorensen T."/>
            <person name="Nielsen M.R."/>
            <person name="Sondergaard T.E."/>
            <person name="Sorensen J.L."/>
            <person name="Fitzpatrick D.A."/>
            <person name="Frisvad J.C."/>
            <person name="Nielsen K.L."/>
        </authorList>
    </citation>
    <scope>NUCLEOTIDE SEQUENCE</scope>
    <source>
        <strain evidence="14">IBT 30728</strain>
    </source>
</reference>
<dbReference type="EMBL" id="JAPWDQ010000009">
    <property type="protein sequence ID" value="KAJ5480786.1"/>
    <property type="molecule type" value="Genomic_DNA"/>
</dbReference>
<evidence type="ECO:0000256" key="9">
    <source>
        <dbReference type="ARBA" id="ARBA00023315"/>
    </source>
</evidence>
<dbReference type="PROSITE" id="PS51186">
    <property type="entry name" value="GNAT"/>
    <property type="match status" value="1"/>
</dbReference>
<evidence type="ECO:0000256" key="8">
    <source>
        <dbReference type="ARBA" id="ARBA00023242"/>
    </source>
</evidence>
<dbReference type="SUPFAM" id="SSF55729">
    <property type="entry name" value="Acyl-CoA N-acyltransferases (Nat)"/>
    <property type="match status" value="1"/>
</dbReference>
<dbReference type="InterPro" id="IPR039949">
    <property type="entry name" value="NAA40"/>
</dbReference>
<comment type="similarity">
    <text evidence="3">Belongs to the acetyltransferase family. NAA40 subfamily.</text>
</comment>
<dbReference type="Pfam" id="PF00583">
    <property type="entry name" value="Acetyltransf_1"/>
    <property type="match status" value="1"/>
</dbReference>
<comment type="subcellular location">
    <subcellularLocation>
        <location evidence="2">Cytoplasm</location>
    </subcellularLocation>
    <subcellularLocation>
        <location evidence="1">Nucleus</location>
    </subcellularLocation>
</comment>
<proteinExistence type="inferred from homology"/>
<dbReference type="InterPro" id="IPR000182">
    <property type="entry name" value="GNAT_dom"/>
</dbReference>
<comment type="caution">
    <text evidence="14">The sequence shown here is derived from an EMBL/GenBank/DDBJ whole genome shotgun (WGS) entry which is preliminary data.</text>
</comment>
<dbReference type="Proteomes" id="UP001148312">
    <property type="component" value="Unassembled WGS sequence"/>
</dbReference>
<keyword evidence="7" id="KW-0808">Transferase</keyword>
<evidence type="ECO:0000256" key="6">
    <source>
        <dbReference type="ARBA" id="ARBA00022490"/>
    </source>
</evidence>
<dbReference type="CDD" id="cd04301">
    <property type="entry name" value="NAT_SF"/>
    <property type="match status" value="1"/>
</dbReference>
<dbReference type="GO" id="GO:1990189">
    <property type="term" value="F:protein N-terminal-serine acetyltransferase activity"/>
    <property type="evidence" value="ECO:0007669"/>
    <property type="project" value="UniProtKB-EC"/>
</dbReference>
<evidence type="ECO:0000256" key="3">
    <source>
        <dbReference type="ARBA" id="ARBA00008870"/>
    </source>
</evidence>
<dbReference type="PANTHER" id="PTHR20531:SF1">
    <property type="entry name" value="N-ALPHA-ACETYLTRANSFERASE 40"/>
    <property type="match status" value="1"/>
</dbReference>
<feature type="region of interest" description="Disordered" evidence="12">
    <location>
        <begin position="1"/>
        <end position="30"/>
    </location>
</feature>
<dbReference type="GO" id="GO:0005634">
    <property type="term" value="C:nucleus"/>
    <property type="evidence" value="ECO:0007669"/>
    <property type="project" value="UniProtKB-SubCell"/>
</dbReference>
<evidence type="ECO:0000256" key="7">
    <source>
        <dbReference type="ARBA" id="ARBA00022679"/>
    </source>
</evidence>
<dbReference type="GO" id="GO:0043998">
    <property type="term" value="F:histone H2A acetyltransferase activity"/>
    <property type="evidence" value="ECO:0007669"/>
    <property type="project" value="InterPro"/>
</dbReference>
<dbReference type="PANTHER" id="PTHR20531">
    <property type="entry name" value="N-ALPHA-ACETYLTRANSFERASE 40"/>
    <property type="match status" value="1"/>
</dbReference>
<protein>
    <recommendedName>
        <fullName evidence="5">N-alpha-acetyltransferase 40</fullName>
        <ecNumber evidence="4">2.3.1.257</ecNumber>
    </recommendedName>
</protein>
<evidence type="ECO:0000256" key="4">
    <source>
        <dbReference type="ARBA" id="ARBA00012950"/>
    </source>
</evidence>
<evidence type="ECO:0000256" key="1">
    <source>
        <dbReference type="ARBA" id="ARBA00004123"/>
    </source>
</evidence>
<evidence type="ECO:0000313" key="15">
    <source>
        <dbReference type="Proteomes" id="UP001148312"/>
    </source>
</evidence>
<evidence type="ECO:0000313" key="14">
    <source>
        <dbReference type="EMBL" id="KAJ5480786.1"/>
    </source>
</evidence>
<reference evidence="14" key="1">
    <citation type="submission" date="2022-12" db="EMBL/GenBank/DDBJ databases">
        <authorList>
            <person name="Petersen C."/>
        </authorList>
    </citation>
    <scope>NUCLEOTIDE SEQUENCE</scope>
    <source>
        <strain evidence="14">IBT 30728</strain>
    </source>
</reference>
<dbReference type="GO" id="GO:0010485">
    <property type="term" value="F:histone H4 acetyltransferase activity"/>
    <property type="evidence" value="ECO:0007669"/>
    <property type="project" value="InterPro"/>
</dbReference>
<evidence type="ECO:0000256" key="12">
    <source>
        <dbReference type="SAM" id="MobiDB-lite"/>
    </source>
</evidence>
<dbReference type="AlphaFoldDB" id="A0A9X0BSM8"/>
<dbReference type="InterPro" id="IPR016181">
    <property type="entry name" value="Acyl_CoA_acyltransferase"/>
</dbReference>
<keyword evidence="9" id="KW-0012">Acyltransferase</keyword>
<organism evidence="14 15">
    <name type="scientific">Penicillium diatomitis</name>
    <dbReference type="NCBI Taxonomy" id="2819901"/>
    <lineage>
        <taxon>Eukaryota</taxon>
        <taxon>Fungi</taxon>
        <taxon>Dikarya</taxon>
        <taxon>Ascomycota</taxon>
        <taxon>Pezizomycotina</taxon>
        <taxon>Eurotiomycetes</taxon>
        <taxon>Eurotiomycetidae</taxon>
        <taxon>Eurotiales</taxon>
        <taxon>Aspergillaceae</taxon>
        <taxon>Penicillium</taxon>
    </lineage>
</organism>
<feature type="domain" description="N-acetyltransferase" evidence="13">
    <location>
        <begin position="121"/>
        <end position="273"/>
    </location>
</feature>
<gene>
    <name evidence="14" type="ORF">N7539_006680</name>
</gene>
<dbReference type="GeneID" id="81626530"/>
<keyword evidence="8" id="KW-0539">Nucleus</keyword>
<evidence type="ECO:0000259" key="13">
    <source>
        <dbReference type="PROSITE" id="PS51186"/>
    </source>
</evidence>
<evidence type="ECO:0000256" key="11">
    <source>
        <dbReference type="ARBA" id="ARBA00049524"/>
    </source>
</evidence>
<dbReference type="EC" id="2.3.1.257" evidence="4"/>
<evidence type="ECO:0000256" key="2">
    <source>
        <dbReference type="ARBA" id="ARBA00004496"/>
    </source>
</evidence>
<dbReference type="RefSeq" id="XP_056788216.1">
    <property type="nucleotide sequence ID" value="XM_056936281.1"/>
</dbReference>
<accession>A0A9X0BSM8</accession>
<evidence type="ECO:0000256" key="10">
    <source>
        <dbReference type="ARBA" id="ARBA00047821"/>
    </source>
</evidence>
<comment type="catalytic activity">
    <reaction evidence="10">
        <text>N-terminal L-seryl-[histone H2A] + acetyl-CoA = N-terminal N(alpha)-acetyl-L-seryl-[histone H2A] + CoA + H(+)</text>
        <dbReference type="Rhea" id="RHEA:50600"/>
        <dbReference type="Rhea" id="RHEA-COMP:12742"/>
        <dbReference type="Rhea" id="RHEA-COMP:12744"/>
        <dbReference type="ChEBI" id="CHEBI:15378"/>
        <dbReference type="ChEBI" id="CHEBI:57287"/>
        <dbReference type="ChEBI" id="CHEBI:57288"/>
        <dbReference type="ChEBI" id="CHEBI:64738"/>
        <dbReference type="ChEBI" id="CHEBI:83690"/>
        <dbReference type="EC" id="2.3.1.257"/>
    </reaction>
</comment>